<gene>
    <name evidence="2" type="ORF">WCD74_18185</name>
</gene>
<dbReference type="EMBL" id="JBBEGN010000009">
    <property type="protein sequence ID" value="MEJ2869706.1"/>
    <property type="molecule type" value="Genomic_DNA"/>
</dbReference>
<accession>A0ABU8MS09</accession>
<dbReference type="Proteomes" id="UP001385809">
    <property type="component" value="Unassembled WGS sequence"/>
</dbReference>
<comment type="caution">
    <text evidence="2">The sequence shown here is derived from an EMBL/GenBank/DDBJ whole genome shotgun (WGS) entry which is preliminary data.</text>
</comment>
<name>A0ABU8MS09_9PSEU</name>
<feature type="transmembrane region" description="Helical" evidence="1">
    <location>
        <begin position="84"/>
        <end position="108"/>
    </location>
</feature>
<keyword evidence="1" id="KW-1133">Transmembrane helix</keyword>
<keyword evidence="3" id="KW-1185">Reference proteome</keyword>
<evidence type="ECO:0000256" key="1">
    <source>
        <dbReference type="SAM" id="Phobius"/>
    </source>
</evidence>
<evidence type="ECO:0000313" key="3">
    <source>
        <dbReference type="Proteomes" id="UP001385809"/>
    </source>
</evidence>
<keyword evidence="1" id="KW-0472">Membrane</keyword>
<sequence length="116" mass="11753">MTELDGRRGSRAGGAVRGVLGLVGGVVRLITGLFAAILVVHVVLVILGANPENTAARLVAAAADALTLGLRDLFLVGNPTAQVLLSYGIPALAWLVIGAVVVGILRLLGRPRSGLA</sequence>
<feature type="transmembrane region" description="Helical" evidence="1">
    <location>
        <begin position="20"/>
        <end position="47"/>
    </location>
</feature>
<proteinExistence type="predicted"/>
<dbReference type="RefSeq" id="WP_337696284.1">
    <property type="nucleotide sequence ID" value="NZ_JBBEGN010000009.1"/>
</dbReference>
<organism evidence="2 3">
    <name type="scientific">Actinomycetospora aurantiaca</name>
    <dbReference type="NCBI Taxonomy" id="3129233"/>
    <lineage>
        <taxon>Bacteria</taxon>
        <taxon>Bacillati</taxon>
        <taxon>Actinomycetota</taxon>
        <taxon>Actinomycetes</taxon>
        <taxon>Pseudonocardiales</taxon>
        <taxon>Pseudonocardiaceae</taxon>
        <taxon>Actinomycetospora</taxon>
    </lineage>
</organism>
<evidence type="ECO:0000313" key="2">
    <source>
        <dbReference type="EMBL" id="MEJ2869706.1"/>
    </source>
</evidence>
<protein>
    <submittedName>
        <fullName evidence="2">Uncharacterized protein</fullName>
    </submittedName>
</protein>
<keyword evidence="1" id="KW-0812">Transmembrane</keyword>
<reference evidence="2 3" key="1">
    <citation type="submission" date="2024-03" db="EMBL/GenBank/DDBJ databases">
        <title>Actinomycetospora sp. OC33-EN08, a novel actinomycete isolated from wild orchid (Aerides multiflora).</title>
        <authorList>
            <person name="Suriyachadkun C."/>
        </authorList>
    </citation>
    <scope>NUCLEOTIDE SEQUENCE [LARGE SCALE GENOMIC DNA]</scope>
    <source>
        <strain evidence="2 3">OC33-EN08</strain>
    </source>
</reference>